<accession>A0ABN6UBK4</accession>
<dbReference type="SUPFAM" id="SSF159275">
    <property type="entry name" value="PA1994-like"/>
    <property type="match status" value="1"/>
</dbReference>
<evidence type="ECO:0008006" key="3">
    <source>
        <dbReference type="Google" id="ProtNLM"/>
    </source>
</evidence>
<protein>
    <recommendedName>
        <fullName evidence="3">Glycolipid-binding domain-containing protein</fullName>
    </recommendedName>
</protein>
<dbReference type="EMBL" id="AP026978">
    <property type="protein sequence ID" value="BDU02530.1"/>
    <property type="molecule type" value="Genomic_DNA"/>
</dbReference>
<dbReference type="RefSeq" id="WP_281875615.1">
    <property type="nucleotide sequence ID" value="NZ_AP026978.1"/>
</dbReference>
<gene>
    <name evidence="1" type="ORF">IFM12276_55580</name>
</gene>
<reference evidence="1 2" key="1">
    <citation type="submission" date="2022-11" db="EMBL/GenBank/DDBJ databases">
        <title>Genome Sequencing of Nocardia sp. ON39_IFM12276 and assembly.</title>
        <authorList>
            <person name="Shimojima M."/>
            <person name="Toyokawa M."/>
            <person name="Uesaka K."/>
        </authorList>
    </citation>
    <scope>NUCLEOTIDE SEQUENCE [LARGE SCALE GENOMIC DNA]</scope>
    <source>
        <strain evidence="1 2">IFM 12276</strain>
    </source>
</reference>
<proteinExistence type="predicted"/>
<keyword evidence="2" id="KW-1185">Reference proteome</keyword>
<evidence type="ECO:0000313" key="1">
    <source>
        <dbReference type="EMBL" id="BDU02530.1"/>
    </source>
</evidence>
<dbReference type="Pfam" id="PF06475">
    <property type="entry name" value="Glycolipid_bind"/>
    <property type="match status" value="1"/>
</dbReference>
<name>A0ABN6UBK4_9NOCA</name>
<dbReference type="Proteomes" id="UP001317870">
    <property type="component" value="Chromosome"/>
</dbReference>
<sequence>MTFAPPPPTAAWRHRSARDGFEVAYFRVTEQGVLIDGCTTAVEGGAAWVVDYRIALDTEWRTRRAQVAMRKPGGWNTLVLECDGAGSWLLDGMPAPLLDGCLDVDLESSALTNALPVHRAARDVGDGMDAPAAYVYASGAAVGRLEQRYLRTADGEHGPRFDYAAPEFDFHCTLDYDKSGLVLEYPGIAARVH</sequence>
<dbReference type="InterPro" id="IPR009467">
    <property type="entry name" value="Glycolipid-bd_prot_put"/>
</dbReference>
<organism evidence="1 2">
    <name type="scientific">Nocardia sputorum</name>
    <dbReference type="NCBI Taxonomy" id="2984338"/>
    <lineage>
        <taxon>Bacteria</taxon>
        <taxon>Bacillati</taxon>
        <taxon>Actinomycetota</taxon>
        <taxon>Actinomycetes</taxon>
        <taxon>Mycobacteriales</taxon>
        <taxon>Nocardiaceae</taxon>
        <taxon>Nocardia</taxon>
    </lineage>
</organism>
<evidence type="ECO:0000313" key="2">
    <source>
        <dbReference type="Proteomes" id="UP001317870"/>
    </source>
</evidence>